<proteinExistence type="inferred from homology"/>
<dbReference type="InterPro" id="IPR050346">
    <property type="entry name" value="FMO-like"/>
</dbReference>
<evidence type="ECO:0000256" key="3">
    <source>
        <dbReference type="ARBA" id="ARBA00022827"/>
    </source>
</evidence>
<dbReference type="GO" id="GO:0050661">
    <property type="term" value="F:NADP binding"/>
    <property type="evidence" value="ECO:0007669"/>
    <property type="project" value="InterPro"/>
</dbReference>
<keyword evidence="2" id="KW-0285">Flavoprotein</keyword>
<protein>
    <submittedName>
        <fullName evidence="7">Dimethylaniline monooxygenase</fullName>
    </submittedName>
</protein>
<dbReference type="GO" id="GO:0004499">
    <property type="term" value="F:N,N-dimethylaniline monooxygenase activity"/>
    <property type="evidence" value="ECO:0007669"/>
    <property type="project" value="InterPro"/>
</dbReference>
<keyword evidence="6" id="KW-0812">Transmembrane</keyword>
<dbReference type="InterPro" id="IPR036188">
    <property type="entry name" value="FAD/NAD-bd_sf"/>
</dbReference>
<keyword evidence="3" id="KW-0274">FAD</keyword>
<evidence type="ECO:0000256" key="4">
    <source>
        <dbReference type="ARBA" id="ARBA00022857"/>
    </source>
</evidence>
<dbReference type="EMBL" id="CCYA01000065">
    <property type="protein sequence ID" value="CEH11701.1"/>
    <property type="molecule type" value="Genomic_DNA"/>
</dbReference>
<keyword evidence="6" id="KW-0472">Membrane</keyword>
<organism evidence="7 8">
    <name type="scientific">Ceraceosorus bombacis</name>
    <dbReference type="NCBI Taxonomy" id="401625"/>
    <lineage>
        <taxon>Eukaryota</taxon>
        <taxon>Fungi</taxon>
        <taxon>Dikarya</taxon>
        <taxon>Basidiomycota</taxon>
        <taxon>Ustilaginomycotina</taxon>
        <taxon>Exobasidiomycetes</taxon>
        <taxon>Ceraceosorales</taxon>
        <taxon>Ceraceosoraceae</taxon>
        <taxon>Ceraceosorus</taxon>
    </lineage>
</organism>
<evidence type="ECO:0000256" key="2">
    <source>
        <dbReference type="ARBA" id="ARBA00022630"/>
    </source>
</evidence>
<dbReference type="PRINTS" id="PR00370">
    <property type="entry name" value="FMOXYGENASE"/>
</dbReference>
<keyword evidence="5" id="KW-0560">Oxidoreductase</keyword>
<evidence type="ECO:0000313" key="7">
    <source>
        <dbReference type="EMBL" id="CEH11701.1"/>
    </source>
</evidence>
<reference evidence="7 8" key="1">
    <citation type="submission" date="2014-09" db="EMBL/GenBank/DDBJ databases">
        <authorList>
            <person name="Magalhaes I.L.F."/>
            <person name="Oliveira U."/>
            <person name="Santos F.R."/>
            <person name="Vidigal T.H.D.A."/>
            <person name="Brescovit A.D."/>
            <person name="Santos A.J."/>
        </authorList>
    </citation>
    <scope>NUCLEOTIDE SEQUENCE [LARGE SCALE GENOMIC DNA]</scope>
</reference>
<keyword evidence="8" id="KW-1185">Reference proteome</keyword>
<dbReference type="AlphaFoldDB" id="A0A0P1B980"/>
<evidence type="ECO:0000256" key="5">
    <source>
        <dbReference type="ARBA" id="ARBA00023002"/>
    </source>
</evidence>
<accession>A0A0P1B980</accession>
<comment type="similarity">
    <text evidence="1">Belongs to the FMO family.</text>
</comment>
<dbReference type="PANTHER" id="PTHR23023">
    <property type="entry name" value="DIMETHYLANILINE MONOOXYGENASE"/>
    <property type="match status" value="1"/>
</dbReference>
<dbReference type="GO" id="GO:0050660">
    <property type="term" value="F:flavin adenine dinucleotide binding"/>
    <property type="evidence" value="ECO:0007669"/>
    <property type="project" value="InterPro"/>
</dbReference>
<dbReference type="InterPro" id="IPR020946">
    <property type="entry name" value="Flavin_mOase-like"/>
</dbReference>
<name>A0A0P1B980_9BASI</name>
<evidence type="ECO:0000256" key="1">
    <source>
        <dbReference type="ARBA" id="ARBA00009183"/>
    </source>
</evidence>
<dbReference type="Gene3D" id="3.50.50.60">
    <property type="entry name" value="FAD/NAD(P)-binding domain"/>
    <property type="match status" value="4"/>
</dbReference>
<feature type="transmembrane region" description="Helical" evidence="6">
    <location>
        <begin position="545"/>
        <end position="563"/>
    </location>
</feature>
<dbReference type="PIRSF" id="PIRSF000332">
    <property type="entry name" value="FMO"/>
    <property type="match status" value="1"/>
</dbReference>
<evidence type="ECO:0000313" key="8">
    <source>
        <dbReference type="Proteomes" id="UP000054845"/>
    </source>
</evidence>
<dbReference type="InterPro" id="IPR000960">
    <property type="entry name" value="Flavin_mOase"/>
</dbReference>
<dbReference type="Pfam" id="PF00743">
    <property type="entry name" value="FMO-like"/>
    <property type="match status" value="3"/>
</dbReference>
<evidence type="ECO:0000256" key="6">
    <source>
        <dbReference type="SAM" id="Phobius"/>
    </source>
</evidence>
<keyword evidence="4" id="KW-0521">NADP</keyword>
<dbReference type="STRING" id="401625.A0A0P1B980"/>
<keyword evidence="6" id="KW-1133">Transmembrane helix</keyword>
<keyword evidence="7" id="KW-0503">Monooxygenase</keyword>
<feature type="transmembrane region" description="Helical" evidence="6">
    <location>
        <begin position="595"/>
        <end position="615"/>
    </location>
</feature>
<dbReference type="OrthoDB" id="74360at2759"/>
<dbReference type="Proteomes" id="UP000054845">
    <property type="component" value="Unassembled WGS sequence"/>
</dbReference>
<sequence length="657" mass="73067">MSDMGASSSPLLTPRIAIIGGGPSGLVTLKTLLSGVPSHFQPRVSLFEAEESIGGTFKYRSYQNGQLVSSKQLTAFSDFRLPLDAPDHLSLEAYVQYLEDYTSHFKLKEKAQRFELGARVIRVRRTASTTGQAGVGHVVRWRGADGKVEEDTFDQVAVCAGLHVTPAFPDIPGLPIPQVADSEAEEVRKLRGSTSEADRARQAALTPAQQRIKAMHSSIYKAPHIFKEKSVLILGTGETGMDLAFAAVKGGAKEIVMSTRQGFLSFPAVLENFTFLGVTFDRPTPIDGLITNLFETSHVHPWVARSHLRWFVSDMIIKRVLWVLTGTMAGCNQWVGELPPHRLGRAYSHLNKSNKAIPYLNKGNKNRPWIMEKIAKYLDPPHVRKDEPGVELAPFPESVDEDGRVRFLRNERKEDFKMRSRTIKPDLVMFATGYQQSFPFFDETYPVPAQATCRDIFSHDDPSIAFIGYVRPGVGAIPPQSELAAQLWTLVISGQLEAPTSKAHYHLLTRPEARLKYGVDYSSYVSQLARDMGCEPRLRDLYRDYGLQILFIFCFAAAFPTLYRLEGPWKSSTAPQICRTEILETITRRGVGGNLMMGVIPMVFYALVTGLAHVIEFTLELALLVAPTPTRAVLGALDLPEWFTLDGRKAATKLKKA</sequence>
<dbReference type="SUPFAM" id="SSF51905">
    <property type="entry name" value="FAD/NAD(P)-binding domain"/>
    <property type="match status" value="2"/>
</dbReference>